<dbReference type="EMBL" id="MCOL01000001">
    <property type="protein sequence ID" value="ODO62005.1"/>
    <property type="molecule type" value="Genomic_DNA"/>
</dbReference>
<accession>A0A0G9F872</accession>
<dbReference type="EMBL" id="LUWI01000029">
    <property type="protein sequence ID" value="KZU02507.1"/>
    <property type="molecule type" value="Genomic_DNA"/>
</dbReference>
<dbReference type="Proteomes" id="UP000076989">
    <property type="component" value="Unassembled WGS sequence"/>
</dbReference>
<evidence type="ECO:0000256" key="1">
    <source>
        <dbReference type="SAM" id="Phobius"/>
    </source>
</evidence>
<proteinExistence type="predicted"/>
<dbReference type="EMBL" id="LUXO01000008">
    <property type="protein sequence ID" value="KZV06109.1"/>
    <property type="molecule type" value="Genomic_DNA"/>
</dbReference>
<name>A0A0G9F872_LACPN</name>
<dbReference type="AlphaFoldDB" id="A0A0G9F872"/>
<evidence type="ECO:0000313" key="7">
    <source>
        <dbReference type="Proteomes" id="UP000076872"/>
    </source>
</evidence>
<dbReference type="RefSeq" id="WP_003640826.1">
    <property type="nucleotide sequence ID" value="NZ_AP018405.1"/>
</dbReference>
<reference evidence="6 11" key="3">
    <citation type="submission" date="2020-12" db="EMBL/GenBank/DDBJ databases">
        <title>Whole genome sequencing of Lactobacillus plantarum PC518.</title>
        <authorList>
            <person name="Guo Q."/>
        </authorList>
    </citation>
    <scope>NUCLEOTIDE SEQUENCE [LARGE SCALE GENOMIC DNA]</scope>
    <source>
        <strain evidence="6 11">PC518</strain>
    </source>
</reference>
<dbReference type="EMBL" id="LUXM01000040">
    <property type="protein sequence ID" value="KZU92259.1"/>
    <property type="molecule type" value="Genomic_DNA"/>
</dbReference>
<dbReference type="Proteomes" id="UP000595466">
    <property type="component" value="Chromosome"/>
</dbReference>
<organism evidence="5 10">
    <name type="scientific">Lactiplantibacillus plantarum</name>
    <name type="common">Lactobacillus plantarum</name>
    <dbReference type="NCBI Taxonomy" id="1590"/>
    <lineage>
        <taxon>Bacteria</taxon>
        <taxon>Bacillati</taxon>
        <taxon>Bacillota</taxon>
        <taxon>Bacilli</taxon>
        <taxon>Lactobacillales</taxon>
        <taxon>Lactobacillaceae</taxon>
        <taxon>Lactiplantibacillus</taxon>
    </lineage>
</organism>
<keyword evidence="1" id="KW-1133">Transmembrane helix</keyword>
<reference evidence="7 8" key="1">
    <citation type="submission" date="2016-03" db="EMBL/GenBank/DDBJ databases">
        <title>Comparative genomics of 54 Lactobacillus plantarum strains reveals genomic uncoupling from niche constraints.</title>
        <authorList>
            <person name="Martino M.E."/>
        </authorList>
    </citation>
    <scope>NUCLEOTIDE SEQUENCE [LARGE SCALE GENOMIC DNA]</scope>
    <source>
        <strain evidence="3 8">19.1</strain>
        <strain evidence="4 7">NAB2</strain>
        <strain evidence="2 9">Nizo2260</strain>
    </source>
</reference>
<feature type="transmembrane region" description="Helical" evidence="1">
    <location>
        <begin position="6"/>
        <end position="25"/>
    </location>
</feature>
<keyword evidence="1" id="KW-0812">Transmembrane</keyword>
<evidence type="ECO:0000313" key="9">
    <source>
        <dbReference type="Proteomes" id="UP000076989"/>
    </source>
</evidence>
<dbReference type="EMBL" id="CP066817">
    <property type="protein sequence ID" value="QQM62127.1"/>
    <property type="molecule type" value="Genomic_DNA"/>
</dbReference>
<evidence type="ECO:0000313" key="5">
    <source>
        <dbReference type="EMBL" id="ODO62005.1"/>
    </source>
</evidence>
<evidence type="ECO:0000313" key="3">
    <source>
        <dbReference type="EMBL" id="KZU92259.1"/>
    </source>
</evidence>
<evidence type="ECO:0000313" key="11">
    <source>
        <dbReference type="Proteomes" id="UP000595466"/>
    </source>
</evidence>
<evidence type="ECO:0000313" key="8">
    <source>
        <dbReference type="Proteomes" id="UP000076882"/>
    </source>
</evidence>
<gene>
    <name evidence="6" type="ORF">JH395_06235</name>
    <name evidence="3" type="ORF">Lp19_3545</name>
    <name evidence="5" type="ORF">LPJSA22_01985</name>
    <name evidence="4" type="ORF">NAB2_0378</name>
    <name evidence="2" type="ORF">Nizo2260_2148</name>
</gene>
<dbReference type="Proteomes" id="UP000076872">
    <property type="component" value="Unassembled WGS sequence"/>
</dbReference>
<dbReference type="PATRIC" id="fig|1590.143.peg.1105"/>
<protein>
    <submittedName>
        <fullName evidence="5">Uncharacterized protein</fullName>
    </submittedName>
</protein>
<reference evidence="5 10" key="2">
    <citation type="submission" date="2016-08" db="EMBL/GenBank/DDBJ databases">
        <title>Genome sequencing of Lactobacillus plantarum JSA22, isolated from fermented soybean paste.</title>
        <authorList>
            <person name="Choi H.S."/>
        </authorList>
    </citation>
    <scope>NUCLEOTIDE SEQUENCE [LARGE SCALE GENOMIC DNA]</scope>
    <source>
        <strain evidence="5 10">JSA22</strain>
    </source>
</reference>
<sequence length="168" mass="18690">MQSWLTIIGGVLMAIVVYELLRRQVLKRAALKIRRAGQRTVDSAMVAAFKVLANAMTIQEVAGAIHSVPVADVWGRGVMAFEYVLDAPGMVTADLPEVRRLFNNELQAYAIHNQVVAFREAGPALRVTDAWLRSGQLHLDIAYLMNEATLEYLEDLRRLNSSAPKKQS</sequence>
<evidence type="ECO:0000313" key="2">
    <source>
        <dbReference type="EMBL" id="KZU02507.1"/>
    </source>
</evidence>
<dbReference type="Proteomes" id="UP000094892">
    <property type="component" value="Unassembled WGS sequence"/>
</dbReference>
<dbReference type="Proteomes" id="UP000076882">
    <property type="component" value="Unassembled WGS sequence"/>
</dbReference>
<evidence type="ECO:0000313" key="6">
    <source>
        <dbReference type="EMBL" id="QQM62127.1"/>
    </source>
</evidence>
<keyword evidence="1" id="KW-0472">Membrane</keyword>
<evidence type="ECO:0000313" key="10">
    <source>
        <dbReference type="Proteomes" id="UP000094892"/>
    </source>
</evidence>
<dbReference type="KEGG" id="lpb:SH83_09145"/>
<dbReference type="GeneID" id="77215541"/>
<evidence type="ECO:0000313" key="4">
    <source>
        <dbReference type="EMBL" id="KZV06109.1"/>
    </source>
</evidence>